<comment type="caution">
    <text evidence="5">Lacks conserved residue(s) required for the propagation of feature annotation.</text>
</comment>
<evidence type="ECO:0000256" key="6">
    <source>
        <dbReference type="SAM" id="MobiDB-lite"/>
    </source>
</evidence>
<evidence type="ECO:0000256" key="5">
    <source>
        <dbReference type="PROSITE-ProRule" id="PRU01240"/>
    </source>
</evidence>
<dbReference type="EMBL" id="CADCVX010000081">
    <property type="protein sequence ID" value="CAA9487372.1"/>
    <property type="molecule type" value="Genomic_DNA"/>
</dbReference>
<name>A0A6J4S694_9SPHN</name>
<feature type="compositionally biased region" description="Low complexity" evidence="6">
    <location>
        <begin position="31"/>
        <end position="48"/>
    </location>
</feature>
<evidence type="ECO:0000313" key="8">
    <source>
        <dbReference type="EMBL" id="CAA9487372.1"/>
    </source>
</evidence>
<keyword evidence="2" id="KW-0732">Signal</keyword>
<feature type="compositionally biased region" description="Pro residues" evidence="6">
    <location>
        <begin position="49"/>
        <end position="128"/>
    </location>
</feature>
<dbReference type="SUPFAM" id="SSF52743">
    <property type="entry name" value="Subtilisin-like"/>
    <property type="match status" value="1"/>
</dbReference>
<dbReference type="PANTHER" id="PTHR42884">
    <property type="entry name" value="PROPROTEIN CONVERTASE SUBTILISIN/KEXIN-RELATED"/>
    <property type="match status" value="1"/>
</dbReference>
<keyword evidence="1" id="KW-0645">Protease</keyword>
<dbReference type="PRINTS" id="PR00723">
    <property type="entry name" value="SUBTILISIN"/>
</dbReference>
<evidence type="ECO:0000259" key="7">
    <source>
        <dbReference type="Pfam" id="PF00082"/>
    </source>
</evidence>
<dbReference type="PROSITE" id="PS00137">
    <property type="entry name" value="SUBTILASE_HIS"/>
    <property type="match status" value="1"/>
</dbReference>
<dbReference type="InterPro" id="IPR022398">
    <property type="entry name" value="Peptidase_S8_His-AS"/>
</dbReference>
<dbReference type="InterPro" id="IPR034061">
    <property type="entry name" value="Peptidases_S8_Autotransporter"/>
</dbReference>
<protein>
    <recommendedName>
        <fullName evidence="7">Peptidase S8/S53 domain-containing protein</fullName>
    </recommendedName>
</protein>
<dbReference type="CDD" id="cd04848">
    <property type="entry name" value="Peptidases_S8_Autotransporter_serine_protease_like"/>
    <property type="match status" value="1"/>
</dbReference>
<keyword evidence="4" id="KW-0720">Serine protease</keyword>
<feature type="region of interest" description="Disordered" evidence="6">
    <location>
        <begin position="22"/>
        <end position="143"/>
    </location>
</feature>
<dbReference type="PROSITE" id="PS51892">
    <property type="entry name" value="SUBTILASE"/>
    <property type="match status" value="1"/>
</dbReference>
<keyword evidence="3" id="KW-0378">Hydrolase</keyword>
<dbReference type="Pfam" id="PF00082">
    <property type="entry name" value="Peptidase_S8"/>
    <property type="match status" value="1"/>
</dbReference>
<dbReference type="GO" id="GO:0004252">
    <property type="term" value="F:serine-type endopeptidase activity"/>
    <property type="evidence" value="ECO:0007669"/>
    <property type="project" value="InterPro"/>
</dbReference>
<organism evidence="8">
    <name type="scientific">uncultured Sphingomonadaceae bacterium</name>
    <dbReference type="NCBI Taxonomy" id="169976"/>
    <lineage>
        <taxon>Bacteria</taxon>
        <taxon>Pseudomonadati</taxon>
        <taxon>Pseudomonadota</taxon>
        <taxon>Alphaproteobacteria</taxon>
        <taxon>Sphingomonadales</taxon>
        <taxon>Sphingomonadaceae</taxon>
        <taxon>environmental samples</taxon>
    </lineage>
</organism>
<evidence type="ECO:0000256" key="3">
    <source>
        <dbReference type="ARBA" id="ARBA00022801"/>
    </source>
</evidence>
<comment type="similarity">
    <text evidence="5">Belongs to the peptidase S8 family.</text>
</comment>
<feature type="domain" description="Peptidase S8/S53" evidence="7">
    <location>
        <begin position="170"/>
        <end position="443"/>
    </location>
</feature>
<accession>A0A6J4S694</accession>
<gene>
    <name evidence="8" type="ORF">AVDCRST_MAG91-372</name>
</gene>
<dbReference type="PROSITE" id="PS00136">
    <property type="entry name" value="SUBTILASE_ASP"/>
    <property type="match status" value="1"/>
</dbReference>
<dbReference type="InterPro" id="IPR000209">
    <property type="entry name" value="Peptidase_S8/S53_dom"/>
</dbReference>
<dbReference type="GO" id="GO:0016020">
    <property type="term" value="C:membrane"/>
    <property type="evidence" value="ECO:0007669"/>
    <property type="project" value="TreeGrafter"/>
</dbReference>
<evidence type="ECO:0000256" key="4">
    <source>
        <dbReference type="ARBA" id="ARBA00022825"/>
    </source>
</evidence>
<dbReference type="Gene3D" id="3.40.50.200">
    <property type="entry name" value="Peptidase S8/S53 domain"/>
    <property type="match status" value="1"/>
</dbReference>
<dbReference type="PANTHER" id="PTHR42884:SF14">
    <property type="entry name" value="NEUROENDOCRINE CONVERTASE 1"/>
    <property type="match status" value="1"/>
</dbReference>
<dbReference type="InterPro" id="IPR036852">
    <property type="entry name" value="Peptidase_S8/S53_dom_sf"/>
</dbReference>
<evidence type="ECO:0000256" key="2">
    <source>
        <dbReference type="ARBA" id="ARBA00022729"/>
    </source>
</evidence>
<dbReference type="SUPFAM" id="SSF81995">
    <property type="entry name" value="beta-sandwich domain of Sec23/24"/>
    <property type="match status" value="1"/>
</dbReference>
<dbReference type="InterPro" id="IPR023827">
    <property type="entry name" value="Peptidase_S8_Asp-AS"/>
</dbReference>
<dbReference type="PROSITE" id="PS51257">
    <property type="entry name" value="PROKAR_LIPOPROTEIN"/>
    <property type="match status" value="1"/>
</dbReference>
<dbReference type="InterPro" id="IPR015500">
    <property type="entry name" value="Peptidase_S8_subtilisin-rel"/>
</dbReference>
<dbReference type="AlphaFoldDB" id="A0A6J4S694"/>
<evidence type="ECO:0000256" key="1">
    <source>
        <dbReference type="ARBA" id="ARBA00022670"/>
    </source>
</evidence>
<sequence>MTEVLRKSLTSVSVLSMLALGGCGGGGVSSGGTTAPPSASAPPASSSPAPAPTGPAPAPTPTPSPASSPTPAPASPEPTPVTPSTPAPAPGASPAAAPVPAPAPVPSPTPAPVPPPPTYPDPVPPPPGYVVTSSDQQPKRSANDTAEYRANYMSKEYVNALFALDNGWTGSDVVVGVIDDGVEVTHPDLSGQISSLSKDFGSNVQRNADGTITSTKRDVLGDEMSEHGTAVAGIIAAERNDVDGSGIAPDAKIAVLRVTDHDLSTATETFPIVNSVAAIDYARTSGITILNRSLGINGFSKELSDAVAAFGESGGILINSAGNDGEAAPGDAPNVTDANRSAWIFVGNLVPDGTSYMLSDRSNRAGAMADRYLVAPGSNVTTTIDGGSTQFDGTGSAAAMVAGSVALIRHKWPQLTGVQAGEVLLQTARDLGDAGTDPIYGRGLLDLRAALAPIDPTLSNGSKQTALASSVIRMPEAMGSGEAAAALSDVTILNRYGREFTGSVSSAVLTETRNPGMRERIAYMTQGRTTAVGVASLNARFGYTMSRRRDDGGSVDLDFDHALVSAEHRGFGLRVGINSAAASDGDLLGLAPTTDVVQAYATRARNSLSLGKAVGKGGIAVSASSGGRRGSTADALALGYDVGGGAVRVSVIKENGSVFGARSFGALELGSGARTLALDGDHRLNLGSGWSFAGYASVGYTRLKRSEQSVVVSSSGLIGTRFGLTAHGPLLGGSLNVGIAQPLTIENGSATFRLGDGYDRPSGLLTFRDQRVGLAADQRRLQLTAGFARAWSGSSLRVGLSQNATRDDSQALINYAFVF</sequence>
<reference evidence="8" key="1">
    <citation type="submission" date="2020-02" db="EMBL/GenBank/DDBJ databases">
        <authorList>
            <person name="Meier V. D."/>
        </authorList>
    </citation>
    <scope>NUCLEOTIDE SEQUENCE</scope>
    <source>
        <strain evidence="8">AVDCRST_MAG91</strain>
    </source>
</reference>
<proteinExistence type="inferred from homology"/>
<dbReference type="GO" id="GO:0016485">
    <property type="term" value="P:protein processing"/>
    <property type="evidence" value="ECO:0007669"/>
    <property type="project" value="TreeGrafter"/>
</dbReference>